<gene>
    <name evidence="1" type="ORF">AYBTSS11_LOCUS21120</name>
</gene>
<reference evidence="1" key="1">
    <citation type="submission" date="2023-10" db="EMBL/GenBank/DDBJ databases">
        <authorList>
            <person name="Domelevo Entfellner J.-B."/>
        </authorList>
    </citation>
    <scope>NUCLEOTIDE SEQUENCE</scope>
</reference>
<proteinExistence type="predicted"/>
<dbReference type="Proteomes" id="UP001189624">
    <property type="component" value="Chromosome 7"/>
</dbReference>
<evidence type="ECO:0000313" key="2">
    <source>
        <dbReference type="Proteomes" id="UP001189624"/>
    </source>
</evidence>
<keyword evidence="2" id="KW-1185">Reference proteome</keyword>
<protein>
    <submittedName>
        <fullName evidence="1">Uncharacterized protein</fullName>
    </submittedName>
</protein>
<sequence length="186" mass="21221">MESSMRLEYLMTVFAVSGGMVLLFHQVNKHLCNKFLKKFEYEIRGSAKHEAKKRVRFAKDMVELIPMKNVQSDSINLAREQEVIEKVMVLDDAENWKHDEKSKDVMPPNRAVKKLLPGDQSLLSTGFRNIGYTTPEDVLHGQLPEKASLIFSEFLLDLVFLYNSLHSPLSPCAMAKHKGKRNTALS</sequence>
<dbReference type="PANTHER" id="PTHR33564">
    <property type="entry name" value="TRANSMEMBRANE PROTEIN"/>
    <property type="match status" value="1"/>
</dbReference>
<name>A0AA86T073_9FABA</name>
<dbReference type="Gramene" id="rna-AYBTSS11_LOCUS21120">
    <property type="protein sequence ID" value="CAJ1967325.1"/>
    <property type="gene ID" value="gene-AYBTSS11_LOCUS21120"/>
</dbReference>
<dbReference type="AlphaFoldDB" id="A0AA86T073"/>
<accession>A0AA86T073</accession>
<evidence type="ECO:0000313" key="1">
    <source>
        <dbReference type="EMBL" id="CAJ1967325.1"/>
    </source>
</evidence>
<dbReference type="PANTHER" id="PTHR33564:SF8">
    <property type="entry name" value="TRANSMEMBRANE PROTEIN"/>
    <property type="match status" value="1"/>
</dbReference>
<organism evidence="1 2">
    <name type="scientific">Sphenostylis stenocarpa</name>
    <dbReference type="NCBI Taxonomy" id="92480"/>
    <lineage>
        <taxon>Eukaryota</taxon>
        <taxon>Viridiplantae</taxon>
        <taxon>Streptophyta</taxon>
        <taxon>Embryophyta</taxon>
        <taxon>Tracheophyta</taxon>
        <taxon>Spermatophyta</taxon>
        <taxon>Magnoliopsida</taxon>
        <taxon>eudicotyledons</taxon>
        <taxon>Gunneridae</taxon>
        <taxon>Pentapetalae</taxon>
        <taxon>rosids</taxon>
        <taxon>fabids</taxon>
        <taxon>Fabales</taxon>
        <taxon>Fabaceae</taxon>
        <taxon>Papilionoideae</taxon>
        <taxon>50 kb inversion clade</taxon>
        <taxon>NPAAA clade</taxon>
        <taxon>indigoferoid/millettioid clade</taxon>
        <taxon>Phaseoleae</taxon>
        <taxon>Sphenostylis</taxon>
    </lineage>
</organism>
<dbReference type="EMBL" id="OY731404">
    <property type="protein sequence ID" value="CAJ1967325.1"/>
    <property type="molecule type" value="Genomic_DNA"/>
</dbReference>